<evidence type="ECO:0000313" key="3">
    <source>
        <dbReference type="Proteomes" id="UP000315469"/>
    </source>
</evidence>
<dbReference type="EMBL" id="VHJB01000087">
    <property type="protein sequence ID" value="TPV30818.1"/>
    <property type="molecule type" value="Genomic_DNA"/>
</dbReference>
<dbReference type="PANTHER" id="PTHR43236">
    <property type="entry name" value="ANTITOXIN HIGA1"/>
    <property type="match status" value="1"/>
</dbReference>
<dbReference type="RefSeq" id="WP_140916450.1">
    <property type="nucleotide sequence ID" value="NZ_CP045720.1"/>
</dbReference>
<protein>
    <submittedName>
        <fullName evidence="2">ImmA/IrrE family metallo-endopeptidase</fullName>
    </submittedName>
</protein>
<organism evidence="2 3">
    <name type="scientific">Pantoea eucalypti</name>
    <dbReference type="NCBI Taxonomy" id="470933"/>
    <lineage>
        <taxon>Bacteria</taxon>
        <taxon>Pseudomonadati</taxon>
        <taxon>Pseudomonadota</taxon>
        <taxon>Gammaproteobacteria</taxon>
        <taxon>Enterobacterales</taxon>
        <taxon>Erwiniaceae</taxon>
        <taxon>Pantoea</taxon>
    </lineage>
</organism>
<evidence type="ECO:0000313" key="2">
    <source>
        <dbReference type="EMBL" id="TPV30818.1"/>
    </source>
</evidence>
<dbReference type="InterPro" id="IPR052345">
    <property type="entry name" value="Rad_response_metalloprotease"/>
</dbReference>
<keyword evidence="3" id="KW-1185">Reference proteome</keyword>
<dbReference type="GeneID" id="90521545"/>
<evidence type="ECO:0000259" key="1">
    <source>
        <dbReference type="Pfam" id="PF06114"/>
    </source>
</evidence>
<feature type="domain" description="IrrE N-terminal-like" evidence="1">
    <location>
        <begin position="169"/>
        <end position="298"/>
    </location>
</feature>
<dbReference type="Proteomes" id="UP000315469">
    <property type="component" value="Unassembled WGS sequence"/>
</dbReference>
<reference evidence="2 3" key="1">
    <citation type="submission" date="2019-06" db="EMBL/GenBank/DDBJ databases">
        <title>Taxogenomics and systematics of the genus Pantoea.</title>
        <authorList>
            <person name="Tambong J.T."/>
        </authorList>
    </citation>
    <scope>NUCLEOTIDE SEQUENCE [LARGE SCALE GENOMIC DNA]</scope>
    <source>
        <strain evidence="2 3">LMG 24197</strain>
    </source>
</reference>
<comment type="caution">
    <text evidence="2">The sequence shown here is derived from an EMBL/GenBank/DDBJ whole genome shotgun (WGS) entry which is preliminary data.</text>
</comment>
<accession>A0ABY2ZC36</accession>
<dbReference type="Pfam" id="PF06114">
    <property type="entry name" value="Peptidase_M78"/>
    <property type="match status" value="1"/>
</dbReference>
<dbReference type="InterPro" id="IPR010359">
    <property type="entry name" value="IrrE_HExxH"/>
</dbReference>
<gene>
    <name evidence="2" type="ORF">FJW02_19430</name>
</gene>
<name>A0ABY2ZC36_9GAMM</name>
<dbReference type="Gene3D" id="1.10.10.2910">
    <property type="match status" value="1"/>
</dbReference>
<dbReference type="PANTHER" id="PTHR43236:SF2">
    <property type="entry name" value="BLL0069 PROTEIN"/>
    <property type="match status" value="1"/>
</dbReference>
<proteinExistence type="predicted"/>
<sequence length="380" mass="42548">MADLAYINPDIITWAQSRARVSDEDLSRATGAKIEKVLSWIQGIDKPTFSQAQKVAGRLYIPFAYLFLPAPPQELIPLPDLRTIRNVGMRDNISVNLKDTIFTVLRRQDWYRDYLQEQGASPLDFVGSLELQNDPADVAVRIKNHLGLDKIDPAGMNWEVYQRTIVNSAENAGILVMRSGIVDNNTHRPLDINEFRGFAISDPLAPVIFINLKDAPAARLFTLIHELAHLWIGQSGISSASANEELLVERFCNQVAGEFLAPRNSVLGLWDETKELGVNIANIARHFHVSRYVIIRRAYDLNLVTYDDYQDYYRTLMRDFDEAEGGGGNFYASAQNKNSARFSRALLDEALSGRVLLRDAGKLLGVAPAKLKKFATEIGA</sequence>